<accession>A0ABY4BDJ2</accession>
<reference evidence="2 3" key="1">
    <citation type="submission" date="2022-03" db="EMBL/GenBank/DDBJ databases">
        <title>Chryseobacterium sp. isolated from the Andong Sikhe.</title>
        <authorList>
            <person name="Won M."/>
            <person name="Kim S.-J."/>
            <person name="Kwon S.-W."/>
        </authorList>
    </citation>
    <scope>NUCLEOTIDE SEQUENCE [LARGE SCALE GENOMIC DNA]</scope>
    <source>
        <strain evidence="2 3">ADR-1</strain>
    </source>
</reference>
<dbReference type="Pfam" id="PF14897">
    <property type="entry name" value="EpsG"/>
    <property type="match status" value="1"/>
</dbReference>
<evidence type="ECO:0000313" key="2">
    <source>
        <dbReference type="EMBL" id="UOE37218.1"/>
    </source>
</evidence>
<dbReference type="EMBL" id="CP094529">
    <property type="protein sequence ID" value="UOE37218.1"/>
    <property type="molecule type" value="Genomic_DNA"/>
</dbReference>
<evidence type="ECO:0000256" key="1">
    <source>
        <dbReference type="SAM" id="Phobius"/>
    </source>
</evidence>
<keyword evidence="1" id="KW-0812">Transmembrane</keyword>
<keyword evidence="3" id="KW-1185">Reference proteome</keyword>
<dbReference type="RefSeq" id="WP_243575723.1">
    <property type="nucleotide sequence ID" value="NZ_CP094529.1"/>
</dbReference>
<sequence>MFLLLPAILFILCIGMFRDISVGTDTYEYYRVFNFPDNIELGYQFLTKVVKFFGGSFNSFLAIFFFLSFILKLLSFKLTSNNIILSLLMYSGFWFLVYDMNGIRQGLALGFVGLGLSYLNKGNIKMFYFAIVLAVFNHYSAAVFLPLAIITRNVICSKKIFFIVFFTVLFLATTKIAQPIINLISSFLGSENHFANKASAYSKDDMYNSNILYSFSTAVRVAILFITFFALQKIKLDSRLKNILLWSALINISIYLIFSEFELIATRLSLYYRFSECIFFSFLPAITRYNILKFLIGLLIFGYVVLQIFQTLSPLNNSLEPYNSILFK</sequence>
<feature type="transmembrane region" description="Helical" evidence="1">
    <location>
        <begin position="243"/>
        <end position="264"/>
    </location>
</feature>
<feature type="transmembrane region" description="Helical" evidence="1">
    <location>
        <begin position="211"/>
        <end position="231"/>
    </location>
</feature>
<keyword evidence="1" id="KW-0472">Membrane</keyword>
<proteinExistence type="predicted"/>
<dbReference type="Proteomes" id="UP000831068">
    <property type="component" value="Chromosome"/>
</dbReference>
<feature type="transmembrane region" description="Helical" evidence="1">
    <location>
        <begin position="78"/>
        <end position="97"/>
    </location>
</feature>
<dbReference type="InterPro" id="IPR049458">
    <property type="entry name" value="EpsG-like"/>
</dbReference>
<evidence type="ECO:0000313" key="3">
    <source>
        <dbReference type="Proteomes" id="UP000831068"/>
    </source>
</evidence>
<keyword evidence="1" id="KW-1133">Transmembrane helix</keyword>
<feature type="transmembrane region" description="Helical" evidence="1">
    <location>
        <begin position="52"/>
        <end position="71"/>
    </location>
</feature>
<name>A0ABY4BDJ2_9FLAO</name>
<feature type="transmembrane region" description="Helical" evidence="1">
    <location>
        <begin position="160"/>
        <end position="181"/>
    </location>
</feature>
<feature type="transmembrane region" description="Helical" evidence="1">
    <location>
        <begin position="294"/>
        <end position="312"/>
    </location>
</feature>
<organism evidence="2 3">
    <name type="scientific">Chryseobacterium oryzae</name>
    <dbReference type="NCBI Taxonomy" id="2929799"/>
    <lineage>
        <taxon>Bacteria</taxon>
        <taxon>Pseudomonadati</taxon>
        <taxon>Bacteroidota</taxon>
        <taxon>Flavobacteriia</taxon>
        <taxon>Flavobacteriales</taxon>
        <taxon>Weeksellaceae</taxon>
        <taxon>Chryseobacterium group</taxon>
        <taxon>Chryseobacterium</taxon>
    </lineage>
</organism>
<gene>
    <name evidence="2" type="ORF">MTP08_09065</name>
</gene>
<protein>
    <submittedName>
        <fullName evidence="2">EpsG family protein</fullName>
    </submittedName>
</protein>
<feature type="transmembrane region" description="Helical" evidence="1">
    <location>
        <begin position="126"/>
        <end position="148"/>
    </location>
</feature>